<sequence length="180" mass="20127">MAKLSPEVIDTLGDKQQSASDIEAVQSIVHTYMKEPRNIILAVISAKNDYANQIVLKLARTADRGGSRTLGVITKPDTLVAGAEGENYYATLAKNQDIKFSLGWHVLKDLDFDVGTWSLSHRDSEEEEFFSKGIWKEFPATSLGIVNLRKRLSDVLLRKIIGEMPGLIREIQTEFESSMK</sequence>
<dbReference type="InterPro" id="IPR022812">
    <property type="entry name" value="Dynamin"/>
</dbReference>
<dbReference type="GO" id="GO:0005874">
    <property type="term" value="C:microtubule"/>
    <property type="evidence" value="ECO:0007669"/>
    <property type="project" value="TreeGrafter"/>
</dbReference>
<dbReference type="AlphaFoldDB" id="A0A4Z1KRA9"/>
<keyword evidence="3" id="KW-1185">Reference proteome</keyword>
<dbReference type="SUPFAM" id="SSF52540">
    <property type="entry name" value="P-loop containing nucleoside triphosphate hydrolases"/>
    <property type="match status" value="1"/>
</dbReference>
<proteinExistence type="predicted"/>
<evidence type="ECO:0000313" key="2">
    <source>
        <dbReference type="EMBL" id="TGO84385.1"/>
    </source>
</evidence>
<name>A0A4Z1KRA9_9HELO</name>
<dbReference type="GO" id="GO:0008017">
    <property type="term" value="F:microtubule binding"/>
    <property type="evidence" value="ECO:0007669"/>
    <property type="project" value="TreeGrafter"/>
</dbReference>
<dbReference type="InterPro" id="IPR027417">
    <property type="entry name" value="P-loop_NTPase"/>
</dbReference>
<accession>A0A4Z1KRA9</accession>
<dbReference type="PANTHER" id="PTHR11566:SF21">
    <property type="entry name" value="DYNAMIN RELATED PROTEIN 1, ISOFORM A"/>
    <property type="match status" value="1"/>
</dbReference>
<reference evidence="2 3" key="1">
    <citation type="submission" date="2017-12" db="EMBL/GenBank/DDBJ databases">
        <title>Comparative genomics of Botrytis spp.</title>
        <authorList>
            <person name="Valero-Jimenez C.A."/>
            <person name="Tapia P."/>
            <person name="Veloso J."/>
            <person name="Silva-Moreno E."/>
            <person name="Staats M."/>
            <person name="Valdes J.H."/>
            <person name="Van Kan J.A.L."/>
        </authorList>
    </citation>
    <scope>NUCLEOTIDE SEQUENCE [LARGE SCALE GENOMIC DNA]</scope>
    <source>
        <strain evidence="2 3">MUCL3349</strain>
    </source>
</reference>
<dbReference type="Pfam" id="PF00350">
    <property type="entry name" value="Dynamin_N"/>
    <property type="match status" value="1"/>
</dbReference>
<dbReference type="GO" id="GO:0000266">
    <property type="term" value="P:mitochondrial fission"/>
    <property type="evidence" value="ECO:0007669"/>
    <property type="project" value="TreeGrafter"/>
</dbReference>
<organism evidence="2 3">
    <name type="scientific">Botrytis porri</name>
    <dbReference type="NCBI Taxonomy" id="87229"/>
    <lineage>
        <taxon>Eukaryota</taxon>
        <taxon>Fungi</taxon>
        <taxon>Dikarya</taxon>
        <taxon>Ascomycota</taxon>
        <taxon>Pezizomycotina</taxon>
        <taxon>Leotiomycetes</taxon>
        <taxon>Helotiales</taxon>
        <taxon>Sclerotiniaceae</taxon>
        <taxon>Botrytis</taxon>
    </lineage>
</organism>
<dbReference type="Proteomes" id="UP000297280">
    <property type="component" value="Unassembled WGS sequence"/>
</dbReference>
<evidence type="ECO:0000313" key="3">
    <source>
        <dbReference type="Proteomes" id="UP000297280"/>
    </source>
</evidence>
<gene>
    <name evidence="2" type="ORF">BPOR_0510g00010</name>
</gene>
<dbReference type="GO" id="GO:0005739">
    <property type="term" value="C:mitochondrion"/>
    <property type="evidence" value="ECO:0007669"/>
    <property type="project" value="TreeGrafter"/>
</dbReference>
<comment type="caution">
    <text evidence="2">The sequence shown here is derived from an EMBL/GenBank/DDBJ whole genome shotgun (WGS) entry which is preliminary data.</text>
</comment>
<evidence type="ECO:0000259" key="1">
    <source>
        <dbReference type="Pfam" id="PF00350"/>
    </source>
</evidence>
<dbReference type="GO" id="GO:0006897">
    <property type="term" value="P:endocytosis"/>
    <property type="evidence" value="ECO:0007669"/>
    <property type="project" value="TreeGrafter"/>
</dbReference>
<dbReference type="GO" id="GO:0016020">
    <property type="term" value="C:membrane"/>
    <property type="evidence" value="ECO:0007669"/>
    <property type="project" value="TreeGrafter"/>
</dbReference>
<feature type="domain" description="Dynamin N-terminal" evidence="1">
    <location>
        <begin position="7"/>
        <end position="75"/>
    </location>
</feature>
<dbReference type="GO" id="GO:0048312">
    <property type="term" value="P:intracellular distribution of mitochondria"/>
    <property type="evidence" value="ECO:0007669"/>
    <property type="project" value="TreeGrafter"/>
</dbReference>
<dbReference type="Gene3D" id="3.40.50.300">
    <property type="entry name" value="P-loop containing nucleotide triphosphate hydrolases"/>
    <property type="match status" value="1"/>
</dbReference>
<dbReference type="STRING" id="87229.A0A4Z1KRA9"/>
<dbReference type="GO" id="GO:0016559">
    <property type="term" value="P:peroxisome fission"/>
    <property type="evidence" value="ECO:0007669"/>
    <property type="project" value="TreeGrafter"/>
</dbReference>
<dbReference type="InterPro" id="IPR045063">
    <property type="entry name" value="Dynamin_N"/>
</dbReference>
<dbReference type="GO" id="GO:0003924">
    <property type="term" value="F:GTPase activity"/>
    <property type="evidence" value="ECO:0007669"/>
    <property type="project" value="TreeGrafter"/>
</dbReference>
<protein>
    <recommendedName>
        <fullName evidence="1">Dynamin N-terminal domain-containing protein</fullName>
    </recommendedName>
</protein>
<dbReference type="PANTHER" id="PTHR11566">
    <property type="entry name" value="DYNAMIN"/>
    <property type="match status" value="1"/>
</dbReference>
<dbReference type="EMBL" id="PQXO01000509">
    <property type="protein sequence ID" value="TGO84385.1"/>
    <property type="molecule type" value="Genomic_DNA"/>
</dbReference>